<comment type="pathway">
    <text evidence="1 8">Lipid metabolism; fatty acid biosynthesis.</text>
</comment>
<evidence type="ECO:0000313" key="11">
    <source>
        <dbReference type="EMBL" id="KRL61395.1"/>
    </source>
</evidence>
<proteinExistence type="predicted"/>
<dbReference type="SUPFAM" id="SSF51230">
    <property type="entry name" value="Single hybrid motif"/>
    <property type="match status" value="1"/>
</dbReference>
<dbReference type="OrthoDB" id="9811735at2"/>
<dbReference type="Pfam" id="PF00364">
    <property type="entry name" value="Biotin_lipoyl"/>
    <property type="match status" value="1"/>
</dbReference>
<dbReference type="AlphaFoldDB" id="A0A0R1S547"/>
<dbReference type="InterPro" id="IPR050709">
    <property type="entry name" value="Biotin_Carboxyl_Carrier/Decarb"/>
</dbReference>
<dbReference type="PANTHER" id="PTHR45266">
    <property type="entry name" value="OXALOACETATE DECARBOXYLASE ALPHA CHAIN"/>
    <property type="match status" value="1"/>
</dbReference>
<dbReference type="eggNOG" id="COG0511">
    <property type="taxonomic scope" value="Bacteria"/>
</dbReference>
<evidence type="ECO:0000256" key="8">
    <source>
        <dbReference type="RuleBase" id="RU364072"/>
    </source>
</evidence>
<keyword evidence="4 8" id="KW-0276">Fatty acid metabolism</keyword>
<protein>
    <recommendedName>
        <fullName evidence="2 8">Biotin carboxyl carrier protein of acetyl-CoA carboxylase</fullName>
    </recommendedName>
</protein>
<evidence type="ECO:0000313" key="12">
    <source>
        <dbReference type="Proteomes" id="UP000051264"/>
    </source>
</evidence>
<dbReference type="PATRIC" id="fig|1423747.3.peg.815"/>
<dbReference type="GO" id="GO:0009317">
    <property type="term" value="C:acetyl-CoA carboxylase complex"/>
    <property type="evidence" value="ECO:0007669"/>
    <property type="project" value="InterPro"/>
</dbReference>
<evidence type="ECO:0000256" key="4">
    <source>
        <dbReference type="ARBA" id="ARBA00022832"/>
    </source>
</evidence>
<dbReference type="Gene3D" id="2.40.50.100">
    <property type="match status" value="1"/>
</dbReference>
<reference evidence="11 12" key="1">
    <citation type="journal article" date="2015" name="Genome Announc.">
        <title>Expanding the biotechnology potential of lactobacilli through comparative genomics of 213 strains and associated genera.</title>
        <authorList>
            <person name="Sun Z."/>
            <person name="Harris H.M."/>
            <person name="McCann A."/>
            <person name="Guo C."/>
            <person name="Argimon S."/>
            <person name="Zhang W."/>
            <person name="Yang X."/>
            <person name="Jeffery I.B."/>
            <person name="Cooney J.C."/>
            <person name="Kagawa T.F."/>
            <person name="Liu W."/>
            <person name="Song Y."/>
            <person name="Salvetti E."/>
            <person name="Wrobel A."/>
            <person name="Rasinkangas P."/>
            <person name="Parkhill J."/>
            <person name="Rea M.C."/>
            <person name="O'Sullivan O."/>
            <person name="Ritari J."/>
            <person name="Douillard F.P."/>
            <person name="Paul Ross R."/>
            <person name="Yang R."/>
            <person name="Briner A.E."/>
            <person name="Felis G.E."/>
            <person name="de Vos W.M."/>
            <person name="Barrangou R."/>
            <person name="Klaenhammer T.R."/>
            <person name="Caufield P.W."/>
            <person name="Cui Y."/>
            <person name="Zhang H."/>
            <person name="O'Toole P.W."/>
        </authorList>
    </citation>
    <scope>NUCLEOTIDE SEQUENCE [LARGE SCALE GENOMIC DNA]</scope>
    <source>
        <strain evidence="11 12">DSM 14340</strain>
    </source>
</reference>
<keyword evidence="3 8" id="KW-0444">Lipid biosynthesis</keyword>
<dbReference type="RefSeq" id="WP_025083146.1">
    <property type="nucleotide sequence ID" value="NZ_AZEX01000020.1"/>
</dbReference>
<comment type="caution">
    <text evidence="11">The sequence shown here is derived from an EMBL/GenBank/DDBJ whole genome shotgun (WGS) entry which is preliminary data.</text>
</comment>
<organism evidence="11 12">
    <name type="scientific">Latilactobacillus fuchuensis DSM 14340 = JCM 11249</name>
    <dbReference type="NCBI Taxonomy" id="1423747"/>
    <lineage>
        <taxon>Bacteria</taxon>
        <taxon>Bacillati</taxon>
        <taxon>Bacillota</taxon>
        <taxon>Bacilli</taxon>
        <taxon>Lactobacillales</taxon>
        <taxon>Lactobacillaceae</taxon>
        <taxon>Latilactobacillus</taxon>
    </lineage>
</organism>
<accession>A0A0R1S547</accession>
<dbReference type="PROSITE" id="PS50968">
    <property type="entry name" value="BIOTINYL_LIPOYL"/>
    <property type="match status" value="1"/>
</dbReference>
<gene>
    <name evidence="11" type="ORF">FC69_GL000800</name>
</gene>
<dbReference type="STRING" id="1423747.FC69_GL000800"/>
<sequence length="148" mass="16187">MEYEQVKEMVTLFNQSANQEMQLETEDVKLYLNKQPTSAVTTMRTPVEATPDLPTEEATSTHQPTVSESGTTIESPMVGSVYLQPAPDQSAYLTIGQSVTVGEVVCVIEAMKMMTEVKSTVAGVVTAVLVANEELVEYHQPLFEVKEG</sequence>
<dbReference type="EMBL" id="AZEX01000020">
    <property type="protein sequence ID" value="KRL61395.1"/>
    <property type="molecule type" value="Genomic_DNA"/>
</dbReference>
<evidence type="ECO:0000256" key="2">
    <source>
        <dbReference type="ARBA" id="ARBA00017562"/>
    </source>
</evidence>
<dbReference type="GO" id="GO:0006633">
    <property type="term" value="P:fatty acid biosynthetic process"/>
    <property type="evidence" value="ECO:0007669"/>
    <property type="project" value="UniProtKB-UniPathway"/>
</dbReference>
<keyword evidence="7 8" id="KW-0092">Biotin</keyword>
<evidence type="ECO:0000256" key="1">
    <source>
        <dbReference type="ARBA" id="ARBA00005194"/>
    </source>
</evidence>
<dbReference type="NCBIfam" id="TIGR00531">
    <property type="entry name" value="BCCP"/>
    <property type="match status" value="1"/>
</dbReference>
<feature type="domain" description="Lipoyl-binding" evidence="10">
    <location>
        <begin position="70"/>
        <end position="146"/>
    </location>
</feature>
<comment type="function">
    <text evidence="8">This protein is a component of the acetyl coenzyme A carboxylase complex; first, biotin carboxylase catalyzes the carboxylation of the carrier protein and then the transcarboxylase transfers the carboxyl group to form malonyl-CoA.</text>
</comment>
<dbReference type="UniPathway" id="UPA00094"/>
<feature type="region of interest" description="Disordered" evidence="9">
    <location>
        <begin position="41"/>
        <end position="72"/>
    </location>
</feature>
<dbReference type="Proteomes" id="UP000051264">
    <property type="component" value="Unassembled WGS sequence"/>
</dbReference>
<dbReference type="GO" id="GO:0003989">
    <property type="term" value="F:acetyl-CoA carboxylase activity"/>
    <property type="evidence" value="ECO:0007669"/>
    <property type="project" value="InterPro"/>
</dbReference>
<evidence type="ECO:0000256" key="3">
    <source>
        <dbReference type="ARBA" id="ARBA00022516"/>
    </source>
</evidence>
<evidence type="ECO:0000256" key="6">
    <source>
        <dbReference type="ARBA" id="ARBA00023160"/>
    </source>
</evidence>
<dbReference type="InterPro" id="IPR001249">
    <property type="entry name" value="AcCoA_biotinCC"/>
</dbReference>
<keyword evidence="5 8" id="KW-0443">Lipid metabolism</keyword>
<evidence type="ECO:0000259" key="10">
    <source>
        <dbReference type="PROSITE" id="PS50968"/>
    </source>
</evidence>
<evidence type="ECO:0000256" key="5">
    <source>
        <dbReference type="ARBA" id="ARBA00023098"/>
    </source>
</evidence>
<dbReference type="CDD" id="cd06850">
    <property type="entry name" value="biotinyl_domain"/>
    <property type="match status" value="1"/>
</dbReference>
<dbReference type="PRINTS" id="PR01071">
    <property type="entry name" value="ACOABIOTINCC"/>
</dbReference>
<name>A0A0R1S547_9LACO</name>
<dbReference type="InterPro" id="IPR011053">
    <property type="entry name" value="Single_hybrid_motif"/>
</dbReference>
<dbReference type="InterPro" id="IPR000089">
    <property type="entry name" value="Biotin_lipoyl"/>
</dbReference>
<dbReference type="PROSITE" id="PS00188">
    <property type="entry name" value="BIOTIN"/>
    <property type="match status" value="1"/>
</dbReference>
<dbReference type="PANTHER" id="PTHR45266:SF3">
    <property type="entry name" value="OXALOACETATE DECARBOXYLASE ALPHA CHAIN"/>
    <property type="match status" value="1"/>
</dbReference>
<dbReference type="InterPro" id="IPR001882">
    <property type="entry name" value="Biotin_BS"/>
</dbReference>
<evidence type="ECO:0000256" key="7">
    <source>
        <dbReference type="ARBA" id="ARBA00023267"/>
    </source>
</evidence>
<keyword evidence="6 8" id="KW-0275">Fatty acid biosynthesis</keyword>
<feature type="compositionally biased region" description="Polar residues" evidence="9">
    <location>
        <begin position="57"/>
        <end position="72"/>
    </location>
</feature>
<evidence type="ECO:0000256" key="9">
    <source>
        <dbReference type="SAM" id="MobiDB-lite"/>
    </source>
</evidence>